<sequence length="103" mass="11806">MINQSAEAIRILTANIHVPYGIFSIIDGSGYFPPLAFLNEFLLQGSDPCDQDCRMGTWRPFALTSEEYAIVKNWWLENNENAVVTDFGCECWDEWVQEILDPD</sequence>
<protein>
    <submittedName>
        <fullName evidence="1">Uncharacterized protein</fullName>
    </submittedName>
</protein>
<dbReference type="Proteomes" id="UP000017834">
    <property type="component" value="Unassembled WGS sequence"/>
</dbReference>
<proteinExistence type="predicted"/>
<gene>
    <name evidence="1" type="ORF">EDP2_42</name>
</gene>
<accession>A0ABN0Q3L3</accession>
<reference evidence="1 2" key="1">
    <citation type="journal article" date="2014" name="Genome Announc.">
        <title>Draft Genome Sequence of Enterobacter cloacae Strain S611.</title>
        <authorList>
            <person name="Wang D."/>
            <person name="Han C.S."/>
            <person name="Dichosa A.E."/>
            <person name="Gleasner C.D."/>
            <person name="Johnson S.L."/>
            <person name="Daligault H.E."/>
            <person name="Davenport K.W."/>
            <person name="Li P.E."/>
            <person name="Pierson E.A."/>
            <person name="Pierson L.S.III."/>
        </authorList>
    </citation>
    <scope>NUCLEOTIDE SEQUENCE [LARGE SCALE GENOMIC DNA]</scope>
    <source>
        <strain evidence="1 2">S611</strain>
    </source>
</reference>
<evidence type="ECO:0000313" key="1">
    <source>
        <dbReference type="EMBL" id="ESS56563.1"/>
    </source>
</evidence>
<comment type="caution">
    <text evidence="1">The sequence shown here is derived from an EMBL/GenBank/DDBJ whole genome shotgun (WGS) entry which is preliminary data.</text>
</comment>
<evidence type="ECO:0000313" key="2">
    <source>
        <dbReference type="Proteomes" id="UP000017834"/>
    </source>
</evidence>
<name>A0ABN0Q3L3_ENTCL</name>
<organism evidence="1 2">
    <name type="scientific">Enterobacter cloacae S611</name>
    <dbReference type="NCBI Taxonomy" id="1399146"/>
    <lineage>
        <taxon>Bacteria</taxon>
        <taxon>Pseudomonadati</taxon>
        <taxon>Pseudomonadota</taxon>
        <taxon>Gammaproteobacteria</taxon>
        <taxon>Enterobacterales</taxon>
        <taxon>Enterobacteriaceae</taxon>
        <taxon>Enterobacter</taxon>
        <taxon>Enterobacter cloacae complex</taxon>
    </lineage>
</organism>
<keyword evidence="2" id="KW-1185">Reference proteome</keyword>
<dbReference type="EMBL" id="AXOM01000051">
    <property type="protein sequence ID" value="ESS56563.1"/>
    <property type="molecule type" value="Genomic_DNA"/>
</dbReference>